<organism evidence="1 2">
    <name type="scientific">Pseudohalocynthiibacter aestuariivivens</name>
    <dbReference type="NCBI Taxonomy" id="1591409"/>
    <lineage>
        <taxon>Bacteria</taxon>
        <taxon>Pseudomonadati</taxon>
        <taxon>Pseudomonadota</taxon>
        <taxon>Alphaproteobacteria</taxon>
        <taxon>Rhodobacterales</taxon>
        <taxon>Paracoccaceae</taxon>
        <taxon>Pseudohalocynthiibacter</taxon>
    </lineage>
</organism>
<comment type="caution">
    <text evidence="1">The sequence shown here is derived from an EMBL/GenBank/DDBJ whole genome shotgun (WGS) entry which is preliminary data.</text>
</comment>
<reference evidence="1 2" key="1">
    <citation type="submission" date="2024-09" db="EMBL/GenBank/DDBJ databases">
        <authorList>
            <person name="Sun Q."/>
            <person name="Mori K."/>
        </authorList>
    </citation>
    <scope>NUCLEOTIDE SEQUENCE [LARGE SCALE GENOMIC DNA]</scope>
    <source>
        <strain evidence="1 2">CECT 8726</strain>
    </source>
</reference>
<dbReference type="EMBL" id="JBHMEA010000033">
    <property type="protein sequence ID" value="MFB9231837.1"/>
    <property type="molecule type" value="Genomic_DNA"/>
</dbReference>
<evidence type="ECO:0000313" key="2">
    <source>
        <dbReference type="Proteomes" id="UP001589683"/>
    </source>
</evidence>
<accession>A0ABV5JH72</accession>
<protein>
    <submittedName>
        <fullName evidence="1">Uncharacterized protein</fullName>
    </submittedName>
</protein>
<dbReference type="Proteomes" id="UP001589683">
    <property type="component" value="Unassembled WGS sequence"/>
</dbReference>
<keyword evidence="2" id="KW-1185">Reference proteome</keyword>
<evidence type="ECO:0000313" key="1">
    <source>
        <dbReference type="EMBL" id="MFB9231837.1"/>
    </source>
</evidence>
<proteinExistence type="predicted"/>
<gene>
    <name evidence="1" type="ORF">ACFFUT_08570</name>
</gene>
<name>A0ABV5JH72_9RHOB</name>
<sequence>MEQVFMVQDRRSGVLMLFDVSGVERLLGIELNYINWAIQSDGVFENPYWRVS</sequence>
<dbReference type="RefSeq" id="WP_213888721.1">
    <property type="nucleotide sequence ID" value="NZ_JAGFNU010000004.1"/>
</dbReference>